<dbReference type="GO" id="GO:0003677">
    <property type="term" value="F:DNA binding"/>
    <property type="evidence" value="ECO:0007669"/>
    <property type="project" value="UniProtKB-KW"/>
</dbReference>
<evidence type="ECO:0000256" key="3">
    <source>
        <dbReference type="ARBA" id="ARBA00023159"/>
    </source>
</evidence>
<dbReference type="InterPro" id="IPR000595">
    <property type="entry name" value="cNMP-bd_dom"/>
</dbReference>
<evidence type="ECO:0000259" key="5">
    <source>
        <dbReference type="PROSITE" id="PS50042"/>
    </source>
</evidence>
<dbReference type="CDD" id="cd00092">
    <property type="entry name" value="HTH_CRP"/>
    <property type="match status" value="1"/>
</dbReference>
<dbReference type="InterPro" id="IPR018490">
    <property type="entry name" value="cNMP-bd_dom_sf"/>
</dbReference>
<dbReference type="GO" id="GO:0003700">
    <property type="term" value="F:DNA-binding transcription factor activity"/>
    <property type="evidence" value="ECO:0007669"/>
    <property type="project" value="TreeGrafter"/>
</dbReference>
<dbReference type="InterPro" id="IPR036390">
    <property type="entry name" value="WH_DNA-bd_sf"/>
</dbReference>
<dbReference type="CDD" id="cd00038">
    <property type="entry name" value="CAP_ED"/>
    <property type="match status" value="1"/>
</dbReference>
<dbReference type="Gene3D" id="2.60.120.10">
    <property type="entry name" value="Jelly Rolls"/>
    <property type="match status" value="1"/>
</dbReference>
<dbReference type="SUPFAM" id="SSF46785">
    <property type="entry name" value="Winged helix' DNA-binding domain"/>
    <property type="match status" value="1"/>
</dbReference>
<dbReference type="InterPro" id="IPR012318">
    <property type="entry name" value="HTH_CRP"/>
</dbReference>
<dbReference type="Pfam" id="PF13545">
    <property type="entry name" value="HTH_Crp_2"/>
    <property type="match status" value="1"/>
</dbReference>
<dbReference type="PANTHER" id="PTHR24567:SF26">
    <property type="entry name" value="REGULATORY PROTEIN YEIL"/>
    <property type="match status" value="1"/>
</dbReference>
<proteinExistence type="predicted"/>
<dbReference type="KEGG" id="nnv:QNH39_03130"/>
<dbReference type="InterPro" id="IPR050397">
    <property type="entry name" value="Env_Response_Regulators"/>
</dbReference>
<evidence type="ECO:0000256" key="1">
    <source>
        <dbReference type="ARBA" id="ARBA00023015"/>
    </source>
</evidence>
<evidence type="ECO:0000256" key="4">
    <source>
        <dbReference type="ARBA" id="ARBA00023163"/>
    </source>
</evidence>
<gene>
    <name evidence="7" type="ORF">QNH39_03130</name>
</gene>
<evidence type="ECO:0000313" key="7">
    <source>
        <dbReference type="EMBL" id="WHY88937.1"/>
    </source>
</evidence>
<sequence length="222" mass="25144">MGSQKACVSLVPIFNHLEAEQMEEIMVTAQSVSYKKGEIIYHAGGQSDSLYIVNKGKIRIYRLSESGKEQLVRILTPGDFTGELALFKEAVHESYAEAMEETKVCLINRSDLQQFLMRFPSISLKILTEFSNRLEQSEKQTARFATEKVETRIALFLAECLDSENDAKEFVLPMSKKDLASYLGTTPETISRKLADLEDQGLIKQKPRKRIEILDLDGLLFV</sequence>
<dbReference type="AlphaFoldDB" id="A0AA95MT41"/>
<dbReference type="Pfam" id="PF00027">
    <property type="entry name" value="cNMP_binding"/>
    <property type="match status" value="1"/>
</dbReference>
<dbReference type="SUPFAM" id="SSF51206">
    <property type="entry name" value="cAMP-binding domain-like"/>
    <property type="match status" value="1"/>
</dbReference>
<dbReference type="PRINTS" id="PR00034">
    <property type="entry name" value="HTHCRP"/>
</dbReference>
<evidence type="ECO:0000259" key="6">
    <source>
        <dbReference type="PROSITE" id="PS51063"/>
    </source>
</evidence>
<dbReference type="InterPro" id="IPR014710">
    <property type="entry name" value="RmlC-like_jellyroll"/>
</dbReference>
<protein>
    <submittedName>
        <fullName evidence="7">Crp/Fnr family transcriptional regulator</fullName>
    </submittedName>
</protein>
<feature type="domain" description="HTH crp-type" evidence="6">
    <location>
        <begin position="147"/>
        <end position="217"/>
    </location>
</feature>
<keyword evidence="3" id="KW-0010">Activator</keyword>
<dbReference type="EMBL" id="CP126114">
    <property type="protein sequence ID" value="WHY88937.1"/>
    <property type="molecule type" value="Genomic_DNA"/>
</dbReference>
<dbReference type="PANTHER" id="PTHR24567">
    <property type="entry name" value="CRP FAMILY TRANSCRIPTIONAL REGULATORY PROTEIN"/>
    <property type="match status" value="1"/>
</dbReference>
<keyword evidence="2" id="KW-0238">DNA-binding</keyword>
<dbReference type="SMART" id="SM00100">
    <property type="entry name" value="cNMP"/>
    <property type="match status" value="1"/>
</dbReference>
<name>A0AA95MT41_9BACI</name>
<dbReference type="PROSITE" id="PS51063">
    <property type="entry name" value="HTH_CRP_2"/>
    <property type="match status" value="1"/>
</dbReference>
<reference evidence="7" key="1">
    <citation type="submission" date="2023-05" db="EMBL/GenBank/DDBJ databases">
        <title>Comparative genomics of Bacillaceae isolates and their secondary metabolite potential.</title>
        <authorList>
            <person name="Song L."/>
            <person name="Nielsen L.J."/>
            <person name="Mohite O."/>
            <person name="Xu X."/>
            <person name="Weber T."/>
            <person name="Kovacs A.T."/>
        </authorList>
    </citation>
    <scope>NUCLEOTIDE SEQUENCE</scope>
    <source>
        <strain evidence="7">XLM17</strain>
    </source>
</reference>
<dbReference type="PROSITE" id="PS50042">
    <property type="entry name" value="CNMP_BINDING_3"/>
    <property type="match status" value="1"/>
</dbReference>
<dbReference type="Proteomes" id="UP001178288">
    <property type="component" value="Chromosome"/>
</dbReference>
<dbReference type="GO" id="GO:0005829">
    <property type="term" value="C:cytosol"/>
    <property type="evidence" value="ECO:0007669"/>
    <property type="project" value="TreeGrafter"/>
</dbReference>
<feature type="domain" description="Cyclic nucleotide-binding" evidence="5">
    <location>
        <begin position="13"/>
        <end position="133"/>
    </location>
</feature>
<dbReference type="InterPro" id="IPR036388">
    <property type="entry name" value="WH-like_DNA-bd_sf"/>
</dbReference>
<organism evidence="7 8">
    <name type="scientific">Neobacillus novalis</name>
    <dbReference type="NCBI Taxonomy" id="220687"/>
    <lineage>
        <taxon>Bacteria</taxon>
        <taxon>Bacillati</taxon>
        <taxon>Bacillota</taxon>
        <taxon>Bacilli</taxon>
        <taxon>Bacillales</taxon>
        <taxon>Bacillaceae</taxon>
        <taxon>Neobacillus</taxon>
    </lineage>
</organism>
<evidence type="ECO:0000313" key="8">
    <source>
        <dbReference type="Proteomes" id="UP001178288"/>
    </source>
</evidence>
<dbReference type="Gene3D" id="1.10.10.10">
    <property type="entry name" value="Winged helix-like DNA-binding domain superfamily/Winged helix DNA-binding domain"/>
    <property type="match status" value="1"/>
</dbReference>
<evidence type="ECO:0000256" key="2">
    <source>
        <dbReference type="ARBA" id="ARBA00023125"/>
    </source>
</evidence>
<accession>A0AA95MT41</accession>
<keyword evidence="8" id="KW-1185">Reference proteome</keyword>
<dbReference type="SMART" id="SM00419">
    <property type="entry name" value="HTH_CRP"/>
    <property type="match status" value="1"/>
</dbReference>
<keyword evidence="4" id="KW-0804">Transcription</keyword>
<keyword evidence="1" id="KW-0805">Transcription regulation</keyword>